<accession>A0ABN7UZJ1</accession>
<protein>
    <submittedName>
        <fullName evidence="1">26653_t:CDS:1</fullName>
    </submittedName>
</protein>
<evidence type="ECO:0000313" key="2">
    <source>
        <dbReference type="Proteomes" id="UP000789901"/>
    </source>
</evidence>
<gene>
    <name evidence="1" type="ORF">GMARGA_LOCUS12578</name>
</gene>
<reference evidence="1 2" key="1">
    <citation type="submission" date="2021-06" db="EMBL/GenBank/DDBJ databases">
        <authorList>
            <person name="Kallberg Y."/>
            <person name="Tangrot J."/>
            <person name="Rosling A."/>
        </authorList>
    </citation>
    <scope>NUCLEOTIDE SEQUENCE [LARGE SCALE GENOMIC DNA]</scope>
    <source>
        <strain evidence="1 2">120-4 pot B 10/14</strain>
    </source>
</reference>
<sequence>MINGSLSTLIKRYRNQEDVYHTNKETWKQIEEKIAGKIWNSILSDS</sequence>
<evidence type="ECO:0000313" key="1">
    <source>
        <dbReference type="EMBL" id="CAG8708236.1"/>
    </source>
</evidence>
<keyword evidence="2" id="KW-1185">Reference proteome</keyword>
<name>A0ABN7UZJ1_GIGMA</name>
<dbReference type="Proteomes" id="UP000789901">
    <property type="component" value="Unassembled WGS sequence"/>
</dbReference>
<comment type="caution">
    <text evidence="1">The sequence shown here is derived from an EMBL/GenBank/DDBJ whole genome shotgun (WGS) entry which is preliminary data.</text>
</comment>
<proteinExistence type="predicted"/>
<dbReference type="EMBL" id="CAJVQB010007729">
    <property type="protein sequence ID" value="CAG8708236.1"/>
    <property type="molecule type" value="Genomic_DNA"/>
</dbReference>
<organism evidence="1 2">
    <name type="scientific">Gigaspora margarita</name>
    <dbReference type="NCBI Taxonomy" id="4874"/>
    <lineage>
        <taxon>Eukaryota</taxon>
        <taxon>Fungi</taxon>
        <taxon>Fungi incertae sedis</taxon>
        <taxon>Mucoromycota</taxon>
        <taxon>Glomeromycotina</taxon>
        <taxon>Glomeromycetes</taxon>
        <taxon>Diversisporales</taxon>
        <taxon>Gigasporaceae</taxon>
        <taxon>Gigaspora</taxon>
    </lineage>
</organism>